<dbReference type="EMBL" id="CALNXI010001853">
    <property type="protein sequence ID" value="CAH3178367.1"/>
    <property type="molecule type" value="Genomic_DNA"/>
</dbReference>
<dbReference type="Proteomes" id="UP001159427">
    <property type="component" value="Unassembled WGS sequence"/>
</dbReference>
<evidence type="ECO:0000313" key="4">
    <source>
        <dbReference type="Proteomes" id="UP001159427"/>
    </source>
</evidence>
<keyword evidence="2" id="KW-0732">Signal</keyword>
<proteinExistence type="predicted"/>
<reference evidence="3 4" key="1">
    <citation type="submission" date="2022-05" db="EMBL/GenBank/DDBJ databases">
        <authorList>
            <consortium name="Genoscope - CEA"/>
            <person name="William W."/>
        </authorList>
    </citation>
    <scope>NUCLEOTIDE SEQUENCE [LARGE SCALE GENOMIC DNA]</scope>
</reference>
<feature type="region of interest" description="Disordered" evidence="1">
    <location>
        <begin position="148"/>
        <end position="236"/>
    </location>
</feature>
<feature type="compositionally biased region" description="Basic and acidic residues" evidence="1">
    <location>
        <begin position="185"/>
        <end position="220"/>
    </location>
</feature>
<keyword evidence="4" id="KW-1185">Reference proteome</keyword>
<evidence type="ECO:0000313" key="3">
    <source>
        <dbReference type="EMBL" id="CAH3178367.1"/>
    </source>
</evidence>
<feature type="compositionally biased region" description="Basic and acidic residues" evidence="1">
    <location>
        <begin position="152"/>
        <end position="165"/>
    </location>
</feature>
<accession>A0ABN8RJD4</accession>
<evidence type="ECO:0000256" key="1">
    <source>
        <dbReference type="SAM" id="MobiDB-lite"/>
    </source>
</evidence>
<evidence type="ECO:0000256" key="2">
    <source>
        <dbReference type="SAM" id="SignalP"/>
    </source>
</evidence>
<organism evidence="3 4">
    <name type="scientific">Porites evermanni</name>
    <dbReference type="NCBI Taxonomy" id="104178"/>
    <lineage>
        <taxon>Eukaryota</taxon>
        <taxon>Metazoa</taxon>
        <taxon>Cnidaria</taxon>
        <taxon>Anthozoa</taxon>
        <taxon>Hexacorallia</taxon>
        <taxon>Scleractinia</taxon>
        <taxon>Fungiina</taxon>
        <taxon>Poritidae</taxon>
        <taxon>Porites</taxon>
    </lineage>
</organism>
<sequence length="236" mass="26765">MLVPLLFRSTLLLLLADHCITQEWYTHADLRTDLSTDMLQRGKPSFREKRDVDVNDANAEQSTEYYYVANTRQKRGTEDNSEDNGNTTDDSLSHVPEGNLNSSEWYTLLETNATNAENNTYDTSDWKNGNDRDTEIIRVGGYKGNRTTMLDDVEKSSDIVDDKKGQSSSSQHASRASEVMNAMQENKKKETGIEQEAEKIKETGEQADGSEKLSEEHFLTDNEEDEQPVKRQNLGI</sequence>
<gene>
    <name evidence="3" type="ORF">PEVE_00011747</name>
</gene>
<feature type="compositionally biased region" description="Low complexity" evidence="1">
    <location>
        <begin position="166"/>
        <end position="177"/>
    </location>
</feature>
<protein>
    <submittedName>
        <fullName evidence="3">Uncharacterized protein</fullName>
    </submittedName>
</protein>
<name>A0ABN8RJD4_9CNID</name>
<comment type="caution">
    <text evidence="3">The sequence shown here is derived from an EMBL/GenBank/DDBJ whole genome shotgun (WGS) entry which is preliminary data.</text>
</comment>
<feature type="chain" id="PRO_5046533941" evidence="2">
    <location>
        <begin position="22"/>
        <end position="236"/>
    </location>
</feature>
<feature type="region of interest" description="Disordered" evidence="1">
    <location>
        <begin position="69"/>
        <end position="99"/>
    </location>
</feature>
<feature type="signal peptide" evidence="2">
    <location>
        <begin position="1"/>
        <end position="21"/>
    </location>
</feature>